<protein>
    <submittedName>
        <fullName evidence="1">Uncharacterized protein</fullName>
    </submittedName>
</protein>
<dbReference type="Proteomes" id="UP001234989">
    <property type="component" value="Chromosome 6"/>
</dbReference>
<dbReference type="AlphaFoldDB" id="A0AAF0R3P2"/>
<dbReference type="EMBL" id="CP133617">
    <property type="protein sequence ID" value="WMV33453.1"/>
    <property type="molecule type" value="Genomic_DNA"/>
</dbReference>
<evidence type="ECO:0000313" key="2">
    <source>
        <dbReference type="Proteomes" id="UP001234989"/>
    </source>
</evidence>
<gene>
    <name evidence="1" type="ORF">MTR67_026838</name>
</gene>
<organism evidence="1 2">
    <name type="scientific">Solanum verrucosum</name>
    <dbReference type="NCBI Taxonomy" id="315347"/>
    <lineage>
        <taxon>Eukaryota</taxon>
        <taxon>Viridiplantae</taxon>
        <taxon>Streptophyta</taxon>
        <taxon>Embryophyta</taxon>
        <taxon>Tracheophyta</taxon>
        <taxon>Spermatophyta</taxon>
        <taxon>Magnoliopsida</taxon>
        <taxon>eudicotyledons</taxon>
        <taxon>Gunneridae</taxon>
        <taxon>Pentapetalae</taxon>
        <taxon>asterids</taxon>
        <taxon>lamiids</taxon>
        <taxon>Solanales</taxon>
        <taxon>Solanaceae</taxon>
        <taxon>Solanoideae</taxon>
        <taxon>Solaneae</taxon>
        <taxon>Solanum</taxon>
    </lineage>
</organism>
<reference evidence="1" key="1">
    <citation type="submission" date="2023-08" db="EMBL/GenBank/DDBJ databases">
        <title>A de novo genome assembly of Solanum verrucosum Schlechtendal, a Mexican diploid species geographically isolated from the other diploid A-genome species in potato relatives.</title>
        <authorList>
            <person name="Hosaka K."/>
        </authorList>
    </citation>
    <scope>NUCLEOTIDE SEQUENCE</scope>
    <source>
        <tissue evidence="1">Young leaves</tissue>
    </source>
</reference>
<keyword evidence="2" id="KW-1185">Reference proteome</keyword>
<name>A0AAF0R3P2_SOLVR</name>
<accession>A0AAF0R3P2</accession>
<sequence length="62" mass="7090">MPNSVVMAQEVGGIPGNKRSMKLERVPWNVRGLCCGRKRRLIRNILHTWKADVVLTGILQRH</sequence>
<evidence type="ECO:0000313" key="1">
    <source>
        <dbReference type="EMBL" id="WMV33453.1"/>
    </source>
</evidence>
<proteinExistence type="predicted"/>